<keyword evidence="2" id="KW-0472">Membrane</keyword>
<sequence length="88" mass="10614">MQEKITIKLDPQNPNQRKEDDEESDQSKEDNNISDSKNSEKNNQSELLIKMIKSTVYIYAYFTISIKILNLFKSKYKFMWNMYEHIKK</sequence>
<feature type="compositionally biased region" description="Polar residues" evidence="1">
    <location>
        <begin position="33"/>
        <end position="44"/>
    </location>
</feature>
<evidence type="ECO:0000256" key="2">
    <source>
        <dbReference type="SAM" id="Phobius"/>
    </source>
</evidence>
<keyword evidence="2" id="KW-1133">Transmembrane helix</keyword>
<feature type="region of interest" description="Disordered" evidence="1">
    <location>
        <begin position="1"/>
        <end position="44"/>
    </location>
</feature>
<keyword evidence="2" id="KW-0812">Transmembrane</keyword>
<protein>
    <submittedName>
        <fullName evidence="3">Uncharacterized protein</fullName>
    </submittedName>
</protein>
<keyword evidence="4" id="KW-1185">Reference proteome</keyword>
<evidence type="ECO:0000256" key="1">
    <source>
        <dbReference type="SAM" id="MobiDB-lite"/>
    </source>
</evidence>
<dbReference type="EMBL" id="CAJJDN010000034">
    <property type="protein sequence ID" value="CAD8076044.1"/>
    <property type="molecule type" value="Genomic_DNA"/>
</dbReference>
<organism evidence="3 4">
    <name type="scientific">Paramecium sonneborni</name>
    <dbReference type="NCBI Taxonomy" id="65129"/>
    <lineage>
        <taxon>Eukaryota</taxon>
        <taxon>Sar</taxon>
        <taxon>Alveolata</taxon>
        <taxon>Ciliophora</taxon>
        <taxon>Intramacronucleata</taxon>
        <taxon>Oligohymenophorea</taxon>
        <taxon>Peniculida</taxon>
        <taxon>Parameciidae</taxon>
        <taxon>Paramecium</taxon>
    </lineage>
</organism>
<evidence type="ECO:0000313" key="3">
    <source>
        <dbReference type="EMBL" id="CAD8076044.1"/>
    </source>
</evidence>
<comment type="caution">
    <text evidence="3">The sequence shown here is derived from an EMBL/GenBank/DDBJ whole genome shotgun (WGS) entry which is preliminary data.</text>
</comment>
<gene>
    <name evidence="3" type="ORF">PSON_ATCC_30995.1.T0340150</name>
</gene>
<accession>A0A8S1MMD0</accession>
<dbReference type="OrthoDB" id="305126at2759"/>
<dbReference type="AlphaFoldDB" id="A0A8S1MMD0"/>
<feature type="transmembrane region" description="Helical" evidence="2">
    <location>
        <begin position="56"/>
        <end position="72"/>
    </location>
</feature>
<reference evidence="3" key="1">
    <citation type="submission" date="2021-01" db="EMBL/GenBank/DDBJ databases">
        <authorList>
            <consortium name="Genoscope - CEA"/>
            <person name="William W."/>
        </authorList>
    </citation>
    <scope>NUCLEOTIDE SEQUENCE</scope>
</reference>
<dbReference type="Proteomes" id="UP000692954">
    <property type="component" value="Unassembled WGS sequence"/>
</dbReference>
<proteinExistence type="predicted"/>
<evidence type="ECO:0000313" key="4">
    <source>
        <dbReference type="Proteomes" id="UP000692954"/>
    </source>
</evidence>
<name>A0A8S1MMD0_9CILI</name>